<dbReference type="Pfam" id="PF02771">
    <property type="entry name" value="Acyl-CoA_dh_N"/>
    <property type="match status" value="1"/>
</dbReference>
<keyword evidence="3" id="KW-0285">Flavoprotein</keyword>
<proteinExistence type="inferred from homology"/>
<evidence type="ECO:0000256" key="2">
    <source>
        <dbReference type="ARBA" id="ARBA00009347"/>
    </source>
</evidence>
<name>A0A194WYQ7_MOLSC</name>
<dbReference type="InterPro" id="IPR009100">
    <property type="entry name" value="AcylCoA_DH/oxidase_NM_dom_sf"/>
</dbReference>
<protein>
    <submittedName>
        <fullName evidence="7">Acyl-CoA dehydrogenase NM domain-like protein</fullName>
    </submittedName>
</protein>
<dbReference type="InParanoid" id="A0A194WYQ7"/>
<keyword evidence="4" id="KW-0274">FAD</keyword>
<sequence>MIDFTLSESQNAIRAKAAAFSSSVLATAAAKYEKHPTQIERFRALRPFYRQAVEAGLVRGLIPKAFGGDAGTVVEAALLVEEMCKYDRSLSLSIFSTGLGLSSLLIAGTPEQKEELLKPFLSGEGEPLASLLHTEPEGIANWLEKGGKGLQTVARKDGDDWVINGEKIWATNCCGWDDRGADVQCVVCRYSQDGQSQAAEANPAEATMILLVTRDLIASNDLGAYQILKHIESTGHTSTAGPHVKFTNFRVPGHRLLAAPGQAAAVITRAFTSSGALVGAMSTGIMAATFEAALDFAKKDSRGGAQALITRPTVSDLLMDIKMRTDAARFLTWKAASALDNGKGGELALEAKLFCSDLAVKVVVDAMTIVGVTSYNKDSPFPKLLNDAMCLPLTGGGNIGVRRRQLEQLFMADGYRPWASTYD</sequence>
<evidence type="ECO:0000256" key="4">
    <source>
        <dbReference type="ARBA" id="ARBA00022827"/>
    </source>
</evidence>
<dbReference type="GO" id="GO:0050660">
    <property type="term" value="F:flavin adenine dinucleotide binding"/>
    <property type="evidence" value="ECO:0007669"/>
    <property type="project" value="InterPro"/>
</dbReference>
<evidence type="ECO:0000313" key="7">
    <source>
        <dbReference type="EMBL" id="KUJ13096.1"/>
    </source>
</evidence>
<evidence type="ECO:0000256" key="3">
    <source>
        <dbReference type="ARBA" id="ARBA00022630"/>
    </source>
</evidence>
<dbReference type="GO" id="GO:0033539">
    <property type="term" value="P:fatty acid beta-oxidation using acyl-CoA dehydrogenase"/>
    <property type="evidence" value="ECO:0007669"/>
    <property type="project" value="TreeGrafter"/>
</dbReference>
<dbReference type="Pfam" id="PF00441">
    <property type="entry name" value="Acyl-CoA_dh_1"/>
    <property type="match status" value="1"/>
</dbReference>
<dbReference type="GO" id="GO:0046359">
    <property type="term" value="P:butyrate catabolic process"/>
    <property type="evidence" value="ECO:0007669"/>
    <property type="project" value="TreeGrafter"/>
</dbReference>
<dbReference type="SUPFAM" id="SSF47203">
    <property type="entry name" value="Acyl-CoA dehydrogenase C-terminal domain-like"/>
    <property type="match status" value="1"/>
</dbReference>
<feature type="domain" description="Acyl-CoA dehydrogenase/oxidase N-terminal" evidence="6">
    <location>
        <begin position="7"/>
        <end position="124"/>
    </location>
</feature>
<evidence type="ECO:0000256" key="1">
    <source>
        <dbReference type="ARBA" id="ARBA00001974"/>
    </source>
</evidence>
<dbReference type="InterPro" id="IPR046373">
    <property type="entry name" value="Acyl-CoA_Oxase/DH_mid-dom_sf"/>
</dbReference>
<comment type="similarity">
    <text evidence="2">Belongs to the acyl-CoA dehydrogenase family.</text>
</comment>
<accession>A0A194WYQ7</accession>
<dbReference type="Gene3D" id="1.20.140.10">
    <property type="entry name" value="Butyryl-CoA Dehydrogenase, subunit A, domain 3"/>
    <property type="match status" value="1"/>
</dbReference>
<dbReference type="GO" id="GO:0003995">
    <property type="term" value="F:acyl-CoA dehydrogenase activity"/>
    <property type="evidence" value="ECO:0007669"/>
    <property type="project" value="TreeGrafter"/>
</dbReference>
<evidence type="ECO:0000313" key="8">
    <source>
        <dbReference type="Proteomes" id="UP000070700"/>
    </source>
</evidence>
<evidence type="ECO:0000259" key="5">
    <source>
        <dbReference type="Pfam" id="PF00441"/>
    </source>
</evidence>
<dbReference type="Proteomes" id="UP000070700">
    <property type="component" value="Unassembled WGS sequence"/>
</dbReference>
<dbReference type="InterPro" id="IPR013786">
    <property type="entry name" value="AcylCoA_DH/ox_N"/>
</dbReference>
<evidence type="ECO:0000259" key="6">
    <source>
        <dbReference type="Pfam" id="PF02771"/>
    </source>
</evidence>
<dbReference type="InterPro" id="IPR037069">
    <property type="entry name" value="AcylCoA_DH/ox_N_sf"/>
</dbReference>
<dbReference type="Gene3D" id="2.40.110.10">
    <property type="entry name" value="Butyryl-CoA Dehydrogenase, subunit A, domain 2"/>
    <property type="match status" value="1"/>
</dbReference>
<comment type="cofactor">
    <cofactor evidence="1">
        <name>FAD</name>
        <dbReference type="ChEBI" id="CHEBI:57692"/>
    </cofactor>
</comment>
<reference evidence="7 8" key="1">
    <citation type="submission" date="2015-10" db="EMBL/GenBank/DDBJ databases">
        <title>Full genome of DAOMC 229536 Phialocephala scopiformis, a fungal endophyte of spruce producing the potent anti-insectan compound rugulosin.</title>
        <authorList>
            <consortium name="DOE Joint Genome Institute"/>
            <person name="Walker A.K."/>
            <person name="Frasz S.L."/>
            <person name="Seifert K.A."/>
            <person name="Miller J.D."/>
            <person name="Mondo S.J."/>
            <person name="Labutti K."/>
            <person name="Lipzen A."/>
            <person name="Dockter R."/>
            <person name="Kennedy M."/>
            <person name="Grigoriev I.V."/>
            <person name="Spatafora J.W."/>
        </authorList>
    </citation>
    <scope>NUCLEOTIDE SEQUENCE [LARGE SCALE GENOMIC DNA]</scope>
    <source>
        <strain evidence="7 8">CBS 120377</strain>
    </source>
</reference>
<dbReference type="InterPro" id="IPR009075">
    <property type="entry name" value="AcylCo_DH/oxidase_C"/>
</dbReference>
<dbReference type="OrthoDB" id="10016597at2759"/>
<dbReference type="PANTHER" id="PTHR43884">
    <property type="entry name" value="ACYL-COA DEHYDROGENASE"/>
    <property type="match status" value="1"/>
</dbReference>
<dbReference type="EMBL" id="KQ947423">
    <property type="protein sequence ID" value="KUJ13096.1"/>
    <property type="molecule type" value="Genomic_DNA"/>
</dbReference>
<dbReference type="InterPro" id="IPR036250">
    <property type="entry name" value="AcylCo_DH-like_C"/>
</dbReference>
<dbReference type="RefSeq" id="XP_018067451.1">
    <property type="nucleotide sequence ID" value="XM_018217767.1"/>
</dbReference>
<feature type="domain" description="Acyl-CoA dehydrogenase/oxidase C-terminal" evidence="5">
    <location>
        <begin position="266"/>
        <end position="404"/>
    </location>
</feature>
<dbReference type="CDD" id="cd00567">
    <property type="entry name" value="ACAD"/>
    <property type="match status" value="1"/>
</dbReference>
<keyword evidence="8" id="KW-1185">Reference proteome</keyword>
<dbReference type="PANTHER" id="PTHR43884:SF12">
    <property type="entry name" value="ISOVALERYL-COA DEHYDROGENASE, MITOCHONDRIAL-RELATED"/>
    <property type="match status" value="1"/>
</dbReference>
<dbReference type="SUPFAM" id="SSF56645">
    <property type="entry name" value="Acyl-CoA dehydrogenase NM domain-like"/>
    <property type="match status" value="1"/>
</dbReference>
<gene>
    <name evidence="7" type="ORF">LY89DRAFT_709519</name>
</gene>
<dbReference type="AlphaFoldDB" id="A0A194WYQ7"/>
<dbReference type="Gene3D" id="1.10.540.10">
    <property type="entry name" value="Acyl-CoA dehydrogenase/oxidase, N-terminal domain"/>
    <property type="match status" value="1"/>
</dbReference>
<dbReference type="STRING" id="149040.A0A194WYQ7"/>
<organism evidence="7 8">
    <name type="scientific">Mollisia scopiformis</name>
    <name type="common">Conifer needle endophyte fungus</name>
    <name type="synonym">Phialocephala scopiformis</name>
    <dbReference type="NCBI Taxonomy" id="149040"/>
    <lineage>
        <taxon>Eukaryota</taxon>
        <taxon>Fungi</taxon>
        <taxon>Dikarya</taxon>
        <taxon>Ascomycota</taxon>
        <taxon>Pezizomycotina</taxon>
        <taxon>Leotiomycetes</taxon>
        <taxon>Helotiales</taxon>
        <taxon>Mollisiaceae</taxon>
        <taxon>Mollisia</taxon>
    </lineage>
</organism>
<dbReference type="KEGG" id="psco:LY89DRAFT_709519"/>
<dbReference type="GeneID" id="28827493"/>